<dbReference type="Proteomes" id="UP000499080">
    <property type="component" value="Unassembled WGS sequence"/>
</dbReference>
<accession>A0A4Y2LBC1</accession>
<dbReference type="AlphaFoldDB" id="A0A4Y2LBC1"/>
<evidence type="ECO:0000313" key="2">
    <source>
        <dbReference type="Proteomes" id="UP000499080"/>
    </source>
</evidence>
<organism evidence="1 2">
    <name type="scientific">Araneus ventricosus</name>
    <name type="common">Orbweaver spider</name>
    <name type="synonym">Epeira ventricosa</name>
    <dbReference type="NCBI Taxonomy" id="182803"/>
    <lineage>
        <taxon>Eukaryota</taxon>
        <taxon>Metazoa</taxon>
        <taxon>Ecdysozoa</taxon>
        <taxon>Arthropoda</taxon>
        <taxon>Chelicerata</taxon>
        <taxon>Arachnida</taxon>
        <taxon>Araneae</taxon>
        <taxon>Araneomorphae</taxon>
        <taxon>Entelegynae</taxon>
        <taxon>Araneoidea</taxon>
        <taxon>Araneidae</taxon>
        <taxon>Araneus</taxon>
    </lineage>
</organism>
<reference evidence="1 2" key="1">
    <citation type="journal article" date="2019" name="Sci. Rep.">
        <title>Orb-weaving spider Araneus ventricosus genome elucidates the spidroin gene catalogue.</title>
        <authorList>
            <person name="Kono N."/>
            <person name="Nakamura H."/>
            <person name="Ohtoshi R."/>
            <person name="Moran D.A.P."/>
            <person name="Shinohara A."/>
            <person name="Yoshida Y."/>
            <person name="Fujiwara M."/>
            <person name="Mori M."/>
            <person name="Tomita M."/>
            <person name="Arakawa K."/>
        </authorList>
    </citation>
    <scope>NUCLEOTIDE SEQUENCE [LARGE SCALE GENOMIC DNA]</scope>
</reference>
<protein>
    <submittedName>
        <fullName evidence="1">Uncharacterized protein</fullName>
    </submittedName>
</protein>
<name>A0A4Y2LBC1_ARAVE</name>
<gene>
    <name evidence="1" type="ORF">AVEN_91331_1</name>
</gene>
<comment type="caution">
    <text evidence="1">The sequence shown here is derived from an EMBL/GenBank/DDBJ whole genome shotgun (WGS) entry which is preliminary data.</text>
</comment>
<sequence>MAIRTPTSVSDSYRGNRSSLEFGCQGRVGLTPLWLTSRRGNAKIAVALKALGRLDRSGEVLVNVRTLKTNESTDDDFSTVSTN</sequence>
<dbReference type="EMBL" id="BGPR01005541">
    <property type="protein sequence ID" value="GBN11133.1"/>
    <property type="molecule type" value="Genomic_DNA"/>
</dbReference>
<evidence type="ECO:0000313" key="1">
    <source>
        <dbReference type="EMBL" id="GBN11133.1"/>
    </source>
</evidence>
<proteinExistence type="predicted"/>
<keyword evidence="2" id="KW-1185">Reference proteome</keyword>